<dbReference type="Gene3D" id="1.25.40.20">
    <property type="entry name" value="Ankyrin repeat-containing domain"/>
    <property type="match status" value="1"/>
</dbReference>
<dbReference type="SUPFAM" id="SSF48403">
    <property type="entry name" value="Ankyrin repeat"/>
    <property type="match status" value="1"/>
</dbReference>
<dbReference type="InterPro" id="IPR036770">
    <property type="entry name" value="Ankyrin_rpt-contain_sf"/>
</dbReference>
<evidence type="ECO:0000256" key="4">
    <source>
        <dbReference type="SAM" id="MobiDB-lite"/>
    </source>
</evidence>
<dbReference type="GO" id="GO:0004842">
    <property type="term" value="F:ubiquitin-protein transferase activity"/>
    <property type="evidence" value="ECO:0007669"/>
    <property type="project" value="TreeGrafter"/>
</dbReference>
<name>A0A7S1QIL2_ALECA</name>
<dbReference type="Pfam" id="PF12796">
    <property type="entry name" value="Ank_2"/>
    <property type="match status" value="1"/>
</dbReference>
<feature type="region of interest" description="Disordered" evidence="4">
    <location>
        <begin position="224"/>
        <end position="292"/>
    </location>
</feature>
<dbReference type="AlphaFoldDB" id="A0A7S1QIL2"/>
<dbReference type="InterPro" id="IPR002110">
    <property type="entry name" value="Ankyrin_rpt"/>
</dbReference>
<evidence type="ECO:0000256" key="2">
    <source>
        <dbReference type="ARBA" id="ARBA00023043"/>
    </source>
</evidence>
<feature type="compositionally biased region" description="Basic and acidic residues" evidence="4">
    <location>
        <begin position="224"/>
        <end position="236"/>
    </location>
</feature>
<dbReference type="PANTHER" id="PTHR24171:SF8">
    <property type="entry name" value="BRCA1-ASSOCIATED RING DOMAIN PROTEIN 1"/>
    <property type="match status" value="1"/>
</dbReference>
<organism evidence="5">
    <name type="scientific">Alexandrium catenella</name>
    <name type="common">Red tide dinoflagellate</name>
    <name type="synonym">Gonyaulax catenella</name>
    <dbReference type="NCBI Taxonomy" id="2925"/>
    <lineage>
        <taxon>Eukaryota</taxon>
        <taxon>Sar</taxon>
        <taxon>Alveolata</taxon>
        <taxon>Dinophyceae</taxon>
        <taxon>Gonyaulacales</taxon>
        <taxon>Pyrocystaceae</taxon>
        <taxon>Alexandrium</taxon>
    </lineage>
</organism>
<protein>
    <submittedName>
        <fullName evidence="5">Uncharacterized protein</fullName>
    </submittedName>
</protein>
<reference evidence="5" key="1">
    <citation type="submission" date="2021-01" db="EMBL/GenBank/DDBJ databases">
        <authorList>
            <person name="Corre E."/>
            <person name="Pelletier E."/>
            <person name="Niang G."/>
            <person name="Scheremetjew M."/>
            <person name="Finn R."/>
            <person name="Kale V."/>
            <person name="Holt S."/>
            <person name="Cochrane G."/>
            <person name="Meng A."/>
            <person name="Brown T."/>
            <person name="Cohen L."/>
        </authorList>
    </citation>
    <scope>NUCLEOTIDE SEQUENCE</scope>
    <source>
        <strain evidence="5">OF101</strain>
    </source>
</reference>
<dbReference type="SMART" id="SM00248">
    <property type="entry name" value="ANK"/>
    <property type="match status" value="3"/>
</dbReference>
<dbReference type="EMBL" id="HBGE01043735">
    <property type="protein sequence ID" value="CAD9139826.1"/>
    <property type="molecule type" value="Transcribed_RNA"/>
</dbReference>
<sequence length="292" mass="30676">MGQAGSELQAQNELIGWVGCGGECYVKDSTFVVQPTGMGLEPTSATEKSLLNSVLISASSRGKVKAVKAALEGGADIEARTAAVAEAQYHTSEDVVDLSGGTPRKAVAEVPALGLEPCRKGPTPLMRAASGAHSKTAVLLLERRASPHARDELGRTALHLAAGAACFDTCMALLRVGATRWAVDLCGRDAFAYLPSNVLKDPAGARQRWEQVLRPGGEWCKELTESETKVTPRAEENSQGCPPPIDSPAAHSPRANSPSRSPMADSPKVPDESTAQPVTSKMVGRRQAPSQT</sequence>
<dbReference type="PANTHER" id="PTHR24171">
    <property type="entry name" value="ANKYRIN REPEAT DOMAIN-CONTAINING PROTEIN 39-RELATED"/>
    <property type="match status" value="1"/>
</dbReference>
<proteinExistence type="predicted"/>
<evidence type="ECO:0000256" key="1">
    <source>
        <dbReference type="ARBA" id="ARBA00022737"/>
    </source>
</evidence>
<evidence type="ECO:0000313" key="5">
    <source>
        <dbReference type="EMBL" id="CAD9139826.1"/>
    </source>
</evidence>
<feature type="repeat" description="ANK" evidence="3">
    <location>
        <begin position="120"/>
        <end position="152"/>
    </location>
</feature>
<keyword evidence="1" id="KW-0677">Repeat</keyword>
<accession>A0A7S1QIL2</accession>
<dbReference type="PROSITE" id="PS50088">
    <property type="entry name" value="ANK_REPEAT"/>
    <property type="match status" value="1"/>
</dbReference>
<dbReference type="GO" id="GO:0085020">
    <property type="term" value="P:protein K6-linked ubiquitination"/>
    <property type="evidence" value="ECO:0007669"/>
    <property type="project" value="TreeGrafter"/>
</dbReference>
<keyword evidence="2 3" id="KW-0040">ANK repeat</keyword>
<evidence type="ECO:0000256" key="3">
    <source>
        <dbReference type="PROSITE-ProRule" id="PRU00023"/>
    </source>
</evidence>
<gene>
    <name evidence="5" type="ORF">ACAT0790_LOCUS26368</name>
</gene>